<keyword evidence="2" id="KW-1185">Reference proteome</keyword>
<gene>
    <name evidence="1" type="ORF">J2Z77_000737</name>
</gene>
<protein>
    <submittedName>
        <fullName evidence="1">Erythromycin esterase-like protein</fullName>
    </submittedName>
</protein>
<reference evidence="1 2" key="1">
    <citation type="submission" date="2021-03" db="EMBL/GenBank/DDBJ databases">
        <title>Genomic Encyclopedia of Type Strains, Phase IV (KMG-IV): sequencing the most valuable type-strain genomes for metagenomic binning, comparative biology and taxonomic classification.</title>
        <authorList>
            <person name="Goeker M."/>
        </authorList>
    </citation>
    <scope>NUCLEOTIDE SEQUENCE [LARGE SCALE GENOMIC DNA]</scope>
    <source>
        <strain evidence="1 2">DSM 40526</strain>
    </source>
</reference>
<name>A0ABS4KY39_STRAV</name>
<accession>A0ABS4KY39</accession>
<comment type="caution">
    <text evidence="1">The sequence shown here is derived from an EMBL/GenBank/DDBJ whole genome shotgun (WGS) entry which is preliminary data.</text>
</comment>
<evidence type="ECO:0000313" key="1">
    <source>
        <dbReference type="EMBL" id="MBP2034953.1"/>
    </source>
</evidence>
<evidence type="ECO:0000313" key="2">
    <source>
        <dbReference type="Proteomes" id="UP001519310"/>
    </source>
</evidence>
<organism evidence="1 2">
    <name type="scientific">Streptomyces avidinii</name>
    <dbReference type="NCBI Taxonomy" id="1895"/>
    <lineage>
        <taxon>Bacteria</taxon>
        <taxon>Bacillati</taxon>
        <taxon>Actinomycetota</taxon>
        <taxon>Actinomycetes</taxon>
        <taxon>Kitasatosporales</taxon>
        <taxon>Streptomycetaceae</taxon>
        <taxon>Streptomyces</taxon>
    </lineage>
</organism>
<dbReference type="Pfam" id="PF05139">
    <property type="entry name" value="Erythro_esteras"/>
    <property type="match status" value="1"/>
</dbReference>
<dbReference type="SUPFAM" id="SSF159501">
    <property type="entry name" value="EreA/ChaN-like"/>
    <property type="match status" value="1"/>
</dbReference>
<sequence>MGFFGLDVYSLWESLHAVFDYLGSHAPAEVEHAPEAYRCFEPYAEDPQPYALPPG</sequence>
<dbReference type="Proteomes" id="UP001519310">
    <property type="component" value="Unassembled WGS sequence"/>
</dbReference>
<dbReference type="InterPro" id="IPR007815">
    <property type="entry name" value="Emycin_Estase"/>
</dbReference>
<proteinExistence type="predicted"/>
<dbReference type="EMBL" id="JAGGLQ010000001">
    <property type="protein sequence ID" value="MBP2034953.1"/>
    <property type="molecule type" value="Genomic_DNA"/>
</dbReference>